<name>A0A0D8IFD7_9CLOT</name>
<gene>
    <name evidence="1" type="ORF">CACET_c15500</name>
</gene>
<dbReference type="InterPro" id="IPR000792">
    <property type="entry name" value="Tscrpt_reg_LuxR_C"/>
</dbReference>
<dbReference type="GO" id="GO:0006355">
    <property type="term" value="P:regulation of DNA-templated transcription"/>
    <property type="evidence" value="ECO:0007669"/>
    <property type="project" value="InterPro"/>
</dbReference>
<dbReference type="SUPFAM" id="SSF46894">
    <property type="entry name" value="C-terminal effector domain of the bipartite response regulators"/>
    <property type="match status" value="1"/>
</dbReference>
<dbReference type="Proteomes" id="UP000035704">
    <property type="component" value="Chromosome"/>
</dbReference>
<dbReference type="Pfam" id="PF00196">
    <property type="entry name" value="GerE"/>
    <property type="match status" value="1"/>
</dbReference>
<dbReference type="GO" id="GO:0003677">
    <property type="term" value="F:DNA binding"/>
    <property type="evidence" value="ECO:0007669"/>
    <property type="project" value="InterPro"/>
</dbReference>
<dbReference type="OrthoDB" id="1667023at2"/>
<dbReference type="Gene3D" id="1.10.10.10">
    <property type="entry name" value="Winged helix-like DNA-binding domain superfamily/Winged helix DNA-binding domain"/>
    <property type="match status" value="1"/>
</dbReference>
<accession>A0A0D8IFD7</accession>
<proteinExistence type="predicted"/>
<organism evidence="1 2">
    <name type="scientific">Clostridium aceticum</name>
    <dbReference type="NCBI Taxonomy" id="84022"/>
    <lineage>
        <taxon>Bacteria</taxon>
        <taxon>Bacillati</taxon>
        <taxon>Bacillota</taxon>
        <taxon>Clostridia</taxon>
        <taxon>Eubacteriales</taxon>
        <taxon>Clostridiaceae</taxon>
        <taxon>Clostridium</taxon>
    </lineage>
</organism>
<reference evidence="1 2" key="1">
    <citation type="submission" date="2014-10" db="EMBL/GenBank/DDBJ databases">
        <title>Genome sequence of Clostridium aceticum DSM 1496.</title>
        <authorList>
            <person name="Poehlein A."/>
            <person name="Schiel-Bengelsdorf B."/>
            <person name="Gottschalk G."/>
            <person name="Duerre P."/>
            <person name="Daniel R."/>
        </authorList>
    </citation>
    <scope>NUCLEOTIDE SEQUENCE [LARGE SCALE GENOMIC DNA]</scope>
    <source>
        <strain evidence="1 2">DSM 1496</strain>
    </source>
</reference>
<dbReference type="KEGG" id="cace:CACET_c15500"/>
<dbReference type="RefSeq" id="WP_044823751.1">
    <property type="nucleotide sequence ID" value="NZ_CP009687.1"/>
</dbReference>
<dbReference type="InterPro" id="IPR036388">
    <property type="entry name" value="WH-like_DNA-bd_sf"/>
</dbReference>
<dbReference type="AlphaFoldDB" id="A0A0D8IFD7"/>
<evidence type="ECO:0000313" key="1">
    <source>
        <dbReference type="EMBL" id="AKL94999.1"/>
    </source>
</evidence>
<sequence length="180" mass="21069">MSVAKKKEININQVIKKTAQETVKELEKARLIKKDGSSFFQKTEKLLYSYPSLKEALKQKEADIQYLQKYGPQNRSKSIVFYSTGGGGKREEEEYTELLEAYRSAKERTERLLSKIERALKSVENHQYYKLIELRYFSDEKLEVKEIAERLNVSERTVSRHRKNLINKIQVLVFGADALE</sequence>
<dbReference type="InterPro" id="IPR016032">
    <property type="entry name" value="Sig_transdc_resp-reg_C-effctor"/>
</dbReference>
<dbReference type="PATRIC" id="fig|84022.5.peg.3003"/>
<dbReference type="EMBL" id="CP009687">
    <property type="protein sequence ID" value="AKL94999.1"/>
    <property type="molecule type" value="Genomic_DNA"/>
</dbReference>
<dbReference type="STRING" id="84022.CACET_c15500"/>
<evidence type="ECO:0000313" key="2">
    <source>
        <dbReference type="Proteomes" id="UP000035704"/>
    </source>
</evidence>
<dbReference type="NCBIfam" id="TIGR01636">
    <property type="entry name" value="phage_rinA"/>
    <property type="match status" value="1"/>
</dbReference>
<protein>
    <submittedName>
        <fullName evidence="1">Phage transcriptional activator, RinA family</fullName>
    </submittedName>
</protein>
<keyword evidence="2" id="KW-1185">Reference proteome</keyword>
<dbReference type="InterPro" id="IPR006523">
    <property type="entry name" value="RinA"/>
</dbReference>